<dbReference type="EMBL" id="AP027151">
    <property type="protein sequence ID" value="BDV44523.1"/>
    <property type="molecule type" value="Genomic_DNA"/>
</dbReference>
<evidence type="ECO:0000256" key="6">
    <source>
        <dbReference type="ARBA" id="ARBA00022989"/>
    </source>
</evidence>
<gene>
    <name evidence="10" type="primary">arsB</name>
    <name evidence="10" type="ORF">GURASL_34460</name>
</gene>
<feature type="transmembrane region" description="Helical" evidence="9">
    <location>
        <begin position="12"/>
        <end position="30"/>
    </location>
</feature>
<evidence type="ECO:0000256" key="5">
    <source>
        <dbReference type="ARBA" id="ARBA00022692"/>
    </source>
</evidence>
<dbReference type="Pfam" id="PF01758">
    <property type="entry name" value="SBF"/>
    <property type="match status" value="1"/>
</dbReference>
<evidence type="ECO:0000256" key="4">
    <source>
        <dbReference type="ARBA" id="ARBA00022475"/>
    </source>
</evidence>
<feature type="transmembrane region" description="Helical" evidence="9">
    <location>
        <begin position="108"/>
        <end position="127"/>
    </location>
</feature>
<dbReference type="PANTHER" id="PTHR43057:SF1">
    <property type="entry name" value="ARSENICAL-RESISTANCE PROTEIN 3"/>
    <property type="match status" value="1"/>
</dbReference>
<proteinExistence type="inferred from homology"/>
<keyword evidence="11" id="KW-1185">Reference proteome</keyword>
<feature type="transmembrane region" description="Helical" evidence="9">
    <location>
        <begin position="139"/>
        <end position="161"/>
    </location>
</feature>
<evidence type="ECO:0000256" key="1">
    <source>
        <dbReference type="ARBA" id="ARBA00004651"/>
    </source>
</evidence>
<keyword evidence="7 8" id="KW-0472">Membrane</keyword>
<dbReference type="Gene3D" id="1.20.1530.20">
    <property type="match status" value="1"/>
</dbReference>
<comment type="similarity">
    <text evidence="2 8">Belongs to the arsenical resistance-3 (ACR3) (TC 2.A.59) family.</text>
</comment>
<dbReference type="PANTHER" id="PTHR43057">
    <property type="entry name" value="ARSENITE EFFLUX TRANSPORTER"/>
    <property type="match status" value="1"/>
</dbReference>
<evidence type="ECO:0000256" key="9">
    <source>
        <dbReference type="SAM" id="Phobius"/>
    </source>
</evidence>
<dbReference type="InterPro" id="IPR004706">
    <property type="entry name" value="Arsenical-R_Acr3"/>
</dbReference>
<feature type="transmembrane region" description="Helical" evidence="9">
    <location>
        <begin position="285"/>
        <end position="306"/>
    </location>
</feature>
<evidence type="ECO:0000256" key="2">
    <source>
        <dbReference type="ARBA" id="ARBA00010110"/>
    </source>
</evidence>
<dbReference type="PIRSF" id="PIRSF005508">
    <property type="entry name" value="Acr3"/>
    <property type="match status" value="1"/>
</dbReference>
<sequence length="354" mass="38673">MSVKLPFLDRFLTLWIFAAMALGVALGYFVPGSEAFIDRFRVGTTNIPIAAGLILMMYPPFAKVKYEELPEVFRDRRILGLSLVQNWLIGPALMFVLAVVFLPDKPEYMAGLIMVGLARCIAMVIVWNELAKGNTEYAAGLVAFNSIFQVLFYSVYAWFFITVLPPLFGLAGSVVAVSIGQIAKSVFVYLGIPCLAGALTRLVGVKLRGKAWYERQVLPKIGPLTLIALLFTIVVMFALKGNLIVQLPFDVVRIAIPLGIYFILMFVGSFYLGRKLGADYSRTTTLAFTAASNNFELAIAVAVAVFGLNSGAAFAAVIGPLVEVPVMIGLVNVAFRFQRRYFPAGEPADTPADR</sequence>
<keyword evidence="5 8" id="KW-0812">Transmembrane</keyword>
<evidence type="ECO:0000313" key="11">
    <source>
        <dbReference type="Proteomes" id="UP001317705"/>
    </source>
</evidence>
<name>A0ABN6VVY0_9BACT</name>
<reference evidence="10 11" key="1">
    <citation type="submission" date="2022-12" db="EMBL/GenBank/DDBJ databases">
        <title>Polyphasic characterization of Geotalea uranireducens NIT-SL11 newly isolated from a complex of sewage sludge and microbially reduced graphene oxide.</title>
        <authorList>
            <person name="Xie L."/>
            <person name="Yoshida N."/>
            <person name="Meng L."/>
        </authorList>
    </citation>
    <scope>NUCLEOTIDE SEQUENCE [LARGE SCALE GENOMIC DNA]</scope>
    <source>
        <strain evidence="10 11">NIT-SL11</strain>
    </source>
</reference>
<dbReference type="InterPro" id="IPR038770">
    <property type="entry name" value="Na+/solute_symporter_sf"/>
</dbReference>
<feature type="transmembrane region" description="Helical" evidence="9">
    <location>
        <begin position="167"/>
        <end position="200"/>
    </location>
</feature>
<protein>
    <submittedName>
        <fullName evidence="10">Arsenical-resistance protein</fullName>
    </submittedName>
</protein>
<evidence type="ECO:0000313" key="10">
    <source>
        <dbReference type="EMBL" id="BDV44523.1"/>
    </source>
</evidence>
<evidence type="ECO:0000256" key="7">
    <source>
        <dbReference type="ARBA" id="ARBA00023136"/>
    </source>
</evidence>
<dbReference type="RefSeq" id="WP_282000621.1">
    <property type="nucleotide sequence ID" value="NZ_AP027151.1"/>
</dbReference>
<feature type="transmembrane region" description="Helical" evidence="9">
    <location>
        <begin position="251"/>
        <end position="273"/>
    </location>
</feature>
<evidence type="ECO:0000256" key="3">
    <source>
        <dbReference type="ARBA" id="ARBA00022448"/>
    </source>
</evidence>
<comment type="subcellular location">
    <subcellularLocation>
        <location evidence="1 8">Cell membrane</location>
        <topology evidence="1 8">Multi-pass membrane protein</topology>
    </subcellularLocation>
</comment>
<dbReference type="NCBIfam" id="TIGR00832">
    <property type="entry name" value="acr3"/>
    <property type="match status" value="1"/>
</dbReference>
<keyword evidence="4 8" id="KW-1003">Cell membrane</keyword>
<keyword evidence="6 8" id="KW-1133">Transmembrane helix</keyword>
<keyword evidence="3 8" id="KW-0813">Transport</keyword>
<dbReference type="InterPro" id="IPR002657">
    <property type="entry name" value="BilAc:Na_symport/Acr3"/>
</dbReference>
<feature type="transmembrane region" description="Helical" evidence="9">
    <location>
        <begin position="221"/>
        <end position="239"/>
    </location>
</feature>
<dbReference type="Proteomes" id="UP001317705">
    <property type="component" value="Chromosome"/>
</dbReference>
<organism evidence="10 11">
    <name type="scientific">Geotalea uraniireducens</name>
    <dbReference type="NCBI Taxonomy" id="351604"/>
    <lineage>
        <taxon>Bacteria</taxon>
        <taxon>Pseudomonadati</taxon>
        <taxon>Thermodesulfobacteriota</taxon>
        <taxon>Desulfuromonadia</taxon>
        <taxon>Geobacterales</taxon>
        <taxon>Geobacteraceae</taxon>
        <taxon>Geotalea</taxon>
    </lineage>
</organism>
<accession>A0ABN6VVY0</accession>
<feature type="transmembrane region" description="Helical" evidence="9">
    <location>
        <begin position="312"/>
        <end position="335"/>
    </location>
</feature>
<feature type="transmembrane region" description="Helical" evidence="9">
    <location>
        <begin position="78"/>
        <end position="102"/>
    </location>
</feature>
<evidence type="ECO:0000256" key="8">
    <source>
        <dbReference type="PIRNR" id="PIRNR005508"/>
    </source>
</evidence>